<comment type="subcellular location">
    <subcellularLocation>
        <location evidence="2">Chromosome</location>
        <location evidence="2">Centromere</location>
    </subcellularLocation>
    <subcellularLocation>
        <location evidence="1">Nucleus</location>
    </subcellularLocation>
</comment>
<keyword evidence="5" id="KW-0158">Chromosome</keyword>
<dbReference type="GO" id="GO:0005634">
    <property type="term" value="C:nucleus"/>
    <property type="evidence" value="ECO:0007669"/>
    <property type="project" value="UniProtKB-SubCell"/>
</dbReference>
<evidence type="ECO:0000256" key="2">
    <source>
        <dbReference type="ARBA" id="ARBA00004584"/>
    </source>
</evidence>
<reference evidence="8" key="1">
    <citation type="submission" date="2020-11" db="EMBL/GenBank/DDBJ databases">
        <authorList>
            <person name="Whiteford S."/>
        </authorList>
    </citation>
    <scope>NUCLEOTIDE SEQUENCE</scope>
</reference>
<dbReference type="InterPro" id="IPR025204">
    <property type="entry name" value="CENP-L"/>
</dbReference>
<sequence length="295" mass="33386">MSAYYKGSPQRREPRVSNRVINDPVAVIYNQASWRISKVTALYNLQYEAVKLKQYRASIKQALVNIVTTNSSLKYSVNVVGEPQLKYSEDDSDALMITVSSSASSENSKSAVVYEAILLSWGMCNTVPEAIHLPYLLERGEQKVGTAVKTAFASIFDCRIIPFSFNQRQILQFAFNFIENETSNLDKPMKFIYSTPNVDTKDKLTLSFEIQDVYLILNSMKEEAKKRSELVFLTYQGLQNQIFDTFEFDIAVLNLHEVALPKASVKDNGTFKMKTPEMVNSVFTVLNEICTIDAV</sequence>
<dbReference type="GO" id="GO:0000775">
    <property type="term" value="C:chromosome, centromeric region"/>
    <property type="evidence" value="ECO:0007669"/>
    <property type="project" value="UniProtKB-SubCell"/>
</dbReference>
<evidence type="ECO:0000256" key="7">
    <source>
        <dbReference type="ARBA" id="ARBA00023328"/>
    </source>
</evidence>
<protein>
    <recommendedName>
        <fullName evidence="4">Centromere protein L</fullName>
    </recommendedName>
</protein>
<dbReference type="PANTHER" id="PTHR31740">
    <property type="entry name" value="CENTROMERE PROTEIN L"/>
    <property type="match status" value="1"/>
</dbReference>
<evidence type="ECO:0000256" key="6">
    <source>
        <dbReference type="ARBA" id="ARBA00023242"/>
    </source>
</evidence>
<evidence type="ECO:0000313" key="9">
    <source>
        <dbReference type="Proteomes" id="UP000653454"/>
    </source>
</evidence>
<organism evidence="8 9">
    <name type="scientific">Plutella xylostella</name>
    <name type="common">Diamondback moth</name>
    <name type="synonym">Plutella maculipennis</name>
    <dbReference type="NCBI Taxonomy" id="51655"/>
    <lineage>
        <taxon>Eukaryota</taxon>
        <taxon>Metazoa</taxon>
        <taxon>Ecdysozoa</taxon>
        <taxon>Arthropoda</taxon>
        <taxon>Hexapoda</taxon>
        <taxon>Insecta</taxon>
        <taxon>Pterygota</taxon>
        <taxon>Neoptera</taxon>
        <taxon>Endopterygota</taxon>
        <taxon>Lepidoptera</taxon>
        <taxon>Glossata</taxon>
        <taxon>Ditrysia</taxon>
        <taxon>Yponomeutoidea</taxon>
        <taxon>Plutellidae</taxon>
        <taxon>Plutella</taxon>
    </lineage>
</organism>
<dbReference type="EMBL" id="CAJHNJ030000029">
    <property type="protein sequence ID" value="CAG9123914.1"/>
    <property type="molecule type" value="Genomic_DNA"/>
</dbReference>
<evidence type="ECO:0000256" key="3">
    <source>
        <dbReference type="ARBA" id="ARBA00011060"/>
    </source>
</evidence>
<dbReference type="AlphaFoldDB" id="A0A8S4F8Q7"/>
<dbReference type="PANTHER" id="PTHR31740:SF2">
    <property type="entry name" value="CENTROMERE PROTEIN L"/>
    <property type="match status" value="1"/>
</dbReference>
<keyword evidence="7" id="KW-0137">Centromere</keyword>
<gene>
    <name evidence="8" type="ORF">PLXY2_LOCUS8114</name>
</gene>
<proteinExistence type="inferred from homology"/>
<dbReference type="Proteomes" id="UP000653454">
    <property type="component" value="Unassembled WGS sequence"/>
</dbReference>
<comment type="similarity">
    <text evidence="3">Belongs to the CENP-L/IML3 family.</text>
</comment>
<keyword evidence="9" id="KW-1185">Reference proteome</keyword>
<evidence type="ECO:0000256" key="4">
    <source>
        <dbReference type="ARBA" id="ARBA00016380"/>
    </source>
</evidence>
<evidence type="ECO:0000256" key="5">
    <source>
        <dbReference type="ARBA" id="ARBA00022454"/>
    </source>
</evidence>
<accession>A0A8S4F8Q7</accession>
<evidence type="ECO:0000256" key="1">
    <source>
        <dbReference type="ARBA" id="ARBA00004123"/>
    </source>
</evidence>
<keyword evidence="6" id="KW-0539">Nucleus</keyword>
<name>A0A8S4F8Q7_PLUXY</name>
<dbReference type="Pfam" id="PF13092">
    <property type="entry name" value="CENP-L"/>
    <property type="match status" value="1"/>
</dbReference>
<evidence type="ECO:0000313" key="8">
    <source>
        <dbReference type="EMBL" id="CAG9123914.1"/>
    </source>
</evidence>
<comment type="caution">
    <text evidence="8">The sequence shown here is derived from an EMBL/GenBank/DDBJ whole genome shotgun (WGS) entry which is preliminary data.</text>
</comment>